<dbReference type="InterPro" id="IPR002182">
    <property type="entry name" value="NB-ARC"/>
</dbReference>
<keyword evidence="1" id="KW-0677">Repeat</keyword>
<keyword evidence="3" id="KW-0611">Plant defense</keyword>
<accession>A0A438CQY5</accession>
<protein>
    <submittedName>
        <fullName evidence="7">Putative disease resistance RPP13-like protein 1</fullName>
    </submittedName>
</protein>
<reference evidence="7 8" key="1">
    <citation type="journal article" date="2018" name="PLoS Genet.">
        <title>Population sequencing reveals clonal diversity and ancestral inbreeding in the grapevine cultivar Chardonnay.</title>
        <authorList>
            <person name="Roach M.J."/>
            <person name="Johnson D.L."/>
            <person name="Bohlmann J."/>
            <person name="van Vuuren H.J."/>
            <person name="Jones S.J."/>
            <person name="Pretorius I.S."/>
            <person name="Schmidt S.A."/>
            <person name="Borneman A.R."/>
        </authorList>
    </citation>
    <scope>NUCLEOTIDE SEQUENCE [LARGE SCALE GENOMIC DNA]</scope>
    <source>
        <strain evidence="8">cv. Chardonnay</strain>
        <tissue evidence="7">Leaf</tissue>
    </source>
</reference>
<dbReference type="SUPFAM" id="SSF52540">
    <property type="entry name" value="P-loop containing nucleoside triphosphate hydrolases"/>
    <property type="match status" value="1"/>
</dbReference>
<feature type="domain" description="Disease resistance N-terminal" evidence="6">
    <location>
        <begin position="78"/>
        <end position="121"/>
    </location>
</feature>
<dbReference type="Proteomes" id="UP000288805">
    <property type="component" value="Unassembled WGS sequence"/>
</dbReference>
<evidence type="ECO:0000259" key="5">
    <source>
        <dbReference type="Pfam" id="PF00931"/>
    </source>
</evidence>
<evidence type="ECO:0000256" key="4">
    <source>
        <dbReference type="ARBA" id="ARBA00022840"/>
    </source>
</evidence>
<dbReference type="InterPro" id="IPR041118">
    <property type="entry name" value="Rx_N"/>
</dbReference>
<dbReference type="Gene3D" id="3.40.50.300">
    <property type="entry name" value="P-loop containing nucleotide triphosphate hydrolases"/>
    <property type="match status" value="1"/>
</dbReference>
<keyword evidence="4" id="KW-0067">ATP-binding</keyword>
<dbReference type="GO" id="GO:0006952">
    <property type="term" value="P:defense response"/>
    <property type="evidence" value="ECO:0007669"/>
    <property type="project" value="UniProtKB-KW"/>
</dbReference>
<dbReference type="InterPro" id="IPR027417">
    <property type="entry name" value="P-loop_NTPase"/>
</dbReference>
<feature type="domain" description="NB-ARC" evidence="5">
    <location>
        <begin position="170"/>
        <end position="280"/>
    </location>
</feature>
<evidence type="ECO:0000256" key="1">
    <source>
        <dbReference type="ARBA" id="ARBA00022737"/>
    </source>
</evidence>
<gene>
    <name evidence="7" type="primary">RPPL1_11</name>
    <name evidence="7" type="ORF">CK203_104950</name>
</gene>
<proteinExistence type="predicted"/>
<sequence>MRYIPKKPNRVGSRWAQKIAAAQTGVHPQQWSWDFTDQREEEAMTVGEAFLSAFLQVLFDRLASREFVELLRGRKLDEEKQFSSPAVEKWLHMAKDALYDAEDVLDELATDALQSKLEGESQNGKNPKSNTDYQQLRWWKKSCVYGRDDDEKLIIEGLLRDELSNAKVGFDVMRITKTLVESITSKTPEVNDLNLLQVSLRDKVVGHRFLLVLDDVWSKRNKGWDLLLNPLRAGAPGSKIIVTTRNADVASSIGTVPAHHLKGLSFEDCWSLFKSQAFEDRNIDAHPQFGSDW</sequence>
<dbReference type="PANTHER" id="PTHR36766">
    <property type="entry name" value="PLANT BROAD-SPECTRUM MILDEW RESISTANCE PROTEIN RPW8"/>
    <property type="match status" value="1"/>
</dbReference>
<evidence type="ECO:0000256" key="2">
    <source>
        <dbReference type="ARBA" id="ARBA00022741"/>
    </source>
</evidence>
<dbReference type="GO" id="GO:0005524">
    <property type="term" value="F:ATP binding"/>
    <property type="evidence" value="ECO:0007669"/>
    <property type="project" value="UniProtKB-KW"/>
</dbReference>
<evidence type="ECO:0000313" key="8">
    <source>
        <dbReference type="Proteomes" id="UP000288805"/>
    </source>
</evidence>
<keyword evidence="2" id="KW-0547">Nucleotide-binding</keyword>
<evidence type="ECO:0000313" key="7">
    <source>
        <dbReference type="EMBL" id="RVW25622.1"/>
    </source>
</evidence>
<name>A0A438CQY5_VITVI</name>
<dbReference type="EMBL" id="QGNW01002074">
    <property type="protein sequence ID" value="RVW25622.1"/>
    <property type="molecule type" value="Genomic_DNA"/>
</dbReference>
<dbReference type="PANTHER" id="PTHR36766:SF31">
    <property type="entry name" value="DISEASE RESISTANCE RPP13-LIKE PROTEIN 1"/>
    <property type="match status" value="1"/>
</dbReference>
<dbReference type="Pfam" id="PF18052">
    <property type="entry name" value="Rx_N"/>
    <property type="match status" value="1"/>
</dbReference>
<comment type="caution">
    <text evidence="7">The sequence shown here is derived from an EMBL/GenBank/DDBJ whole genome shotgun (WGS) entry which is preliminary data.</text>
</comment>
<organism evidence="7 8">
    <name type="scientific">Vitis vinifera</name>
    <name type="common">Grape</name>
    <dbReference type="NCBI Taxonomy" id="29760"/>
    <lineage>
        <taxon>Eukaryota</taxon>
        <taxon>Viridiplantae</taxon>
        <taxon>Streptophyta</taxon>
        <taxon>Embryophyta</taxon>
        <taxon>Tracheophyta</taxon>
        <taxon>Spermatophyta</taxon>
        <taxon>Magnoliopsida</taxon>
        <taxon>eudicotyledons</taxon>
        <taxon>Gunneridae</taxon>
        <taxon>Pentapetalae</taxon>
        <taxon>rosids</taxon>
        <taxon>Vitales</taxon>
        <taxon>Vitaceae</taxon>
        <taxon>Viteae</taxon>
        <taxon>Vitis</taxon>
    </lineage>
</organism>
<dbReference type="GO" id="GO:0043531">
    <property type="term" value="F:ADP binding"/>
    <property type="evidence" value="ECO:0007669"/>
    <property type="project" value="InterPro"/>
</dbReference>
<evidence type="ECO:0000259" key="6">
    <source>
        <dbReference type="Pfam" id="PF18052"/>
    </source>
</evidence>
<dbReference type="Pfam" id="PF00931">
    <property type="entry name" value="NB-ARC"/>
    <property type="match status" value="1"/>
</dbReference>
<evidence type="ECO:0000256" key="3">
    <source>
        <dbReference type="ARBA" id="ARBA00022821"/>
    </source>
</evidence>
<dbReference type="Gene3D" id="1.20.5.4130">
    <property type="match status" value="1"/>
</dbReference>
<dbReference type="AlphaFoldDB" id="A0A438CQY5"/>